<accession>A0A512DQ25</accession>
<comment type="caution">
    <text evidence="2">The sequence shown here is derived from an EMBL/GenBank/DDBJ whole genome shotgun (WGS) entry which is preliminary data.</text>
</comment>
<reference evidence="2 3" key="1">
    <citation type="submission" date="2019-07" db="EMBL/GenBank/DDBJ databases">
        <title>Whole genome shotgun sequence of Skermanella aerolata NBRC 106429.</title>
        <authorList>
            <person name="Hosoyama A."/>
            <person name="Uohara A."/>
            <person name="Ohji S."/>
            <person name="Ichikawa N."/>
        </authorList>
    </citation>
    <scope>NUCLEOTIDE SEQUENCE [LARGE SCALE GENOMIC DNA]</scope>
    <source>
        <strain evidence="2 3">NBRC 106429</strain>
    </source>
</reference>
<dbReference type="Proteomes" id="UP000321523">
    <property type="component" value="Unassembled WGS sequence"/>
</dbReference>
<keyword evidence="3" id="KW-1185">Reference proteome</keyword>
<dbReference type="EMBL" id="BJYZ01000011">
    <property type="protein sequence ID" value="GEO38581.1"/>
    <property type="molecule type" value="Genomic_DNA"/>
</dbReference>
<dbReference type="Pfam" id="PF09537">
    <property type="entry name" value="DUF2383"/>
    <property type="match status" value="1"/>
</dbReference>
<evidence type="ECO:0000313" key="2">
    <source>
        <dbReference type="EMBL" id="GEO38581.1"/>
    </source>
</evidence>
<dbReference type="InterPro" id="IPR009078">
    <property type="entry name" value="Ferritin-like_SF"/>
</dbReference>
<gene>
    <name evidence="2" type="ORF">SAE02_27290</name>
</gene>
<dbReference type="RefSeq" id="WP_052832022.1">
    <property type="nucleotide sequence ID" value="NZ_BJYZ01000011.1"/>
</dbReference>
<organism evidence="2 3">
    <name type="scientific">Skermanella aerolata</name>
    <dbReference type="NCBI Taxonomy" id="393310"/>
    <lineage>
        <taxon>Bacteria</taxon>
        <taxon>Pseudomonadati</taxon>
        <taxon>Pseudomonadota</taxon>
        <taxon>Alphaproteobacteria</taxon>
        <taxon>Rhodospirillales</taxon>
        <taxon>Azospirillaceae</taxon>
        <taxon>Skermanella</taxon>
    </lineage>
</organism>
<evidence type="ECO:0000259" key="1">
    <source>
        <dbReference type="Pfam" id="PF09537"/>
    </source>
</evidence>
<dbReference type="CDD" id="cd00657">
    <property type="entry name" value="Ferritin_like"/>
    <property type="match status" value="1"/>
</dbReference>
<dbReference type="InterPro" id="IPR019052">
    <property type="entry name" value="DUF2383"/>
</dbReference>
<dbReference type="Gene3D" id="1.20.1260.10">
    <property type="match status" value="1"/>
</dbReference>
<evidence type="ECO:0000313" key="3">
    <source>
        <dbReference type="Proteomes" id="UP000321523"/>
    </source>
</evidence>
<proteinExistence type="predicted"/>
<dbReference type="SUPFAM" id="SSF47240">
    <property type="entry name" value="Ferritin-like"/>
    <property type="match status" value="1"/>
</dbReference>
<feature type="domain" description="DUF2383" evidence="1">
    <location>
        <begin position="29"/>
        <end position="88"/>
    </location>
</feature>
<sequence>MTSPIASFAGEASPLPFVHSATVREAALIGELNDLLQLDYDAVGAYTLAISALRDRNLRNTLIGFRQDHERHIGELVDMIRARGGLPVRMPHFPTGIFKLLVQAAGSGGGMMASFGPLGGLAGGDRAVLLAFVANETQARDKYERHARTAGHPADVAAVLHRAARDEETHHRWAWDSLERLGTGRDSVAGRMVSGFAFVHGSNADILEAAGKLWLDLLARSVRGA</sequence>
<name>A0A512DQ25_9PROT</name>
<dbReference type="AlphaFoldDB" id="A0A512DQ25"/>
<protein>
    <recommendedName>
        <fullName evidence="1">DUF2383 domain-containing protein</fullName>
    </recommendedName>
</protein>
<dbReference type="InterPro" id="IPR012347">
    <property type="entry name" value="Ferritin-like"/>
</dbReference>
<dbReference type="OrthoDB" id="7263558at2"/>